<dbReference type="Gene3D" id="1.10.238.10">
    <property type="entry name" value="EF-hand"/>
    <property type="match status" value="2"/>
</dbReference>
<dbReference type="InterPro" id="IPR001680">
    <property type="entry name" value="WD40_rpt"/>
</dbReference>
<dbReference type="Pfam" id="PF13499">
    <property type="entry name" value="EF-hand_7"/>
    <property type="match status" value="2"/>
</dbReference>
<dbReference type="AlphaFoldDB" id="S7QD48"/>
<evidence type="ECO:0000256" key="7">
    <source>
        <dbReference type="ARBA" id="ARBA00023754"/>
    </source>
</evidence>
<dbReference type="InterPro" id="IPR036322">
    <property type="entry name" value="WD40_repeat_dom_sf"/>
</dbReference>
<dbReference type="SUPFAM" id="SSF47473">
    <property type="entry name" value="EF-hand"/>
    <property type="match status" value="1"/>
</dbReference>
<dbReference type="PROSITE" id="PS50082">
    <property type="entry name" value="WD_REPEATS_2"/>
    <property type="match status" value="1"/>
</dbReference>
<dbReference type="GO" id="GO:0005509">
    <property type="term" value="F:calcium ion binding"/>
    <property type="evidence" value="ECO:0007669"/>
    <property type="project" value="InterPro"/>
</dbReference>
<dbReference type="Proteomes" id="UP000052978">
    <property type="component" value="Unassembled WGS sequence"/>
</dbReference>
<keyword evidence="2 14" id="KW-0853">WD repeat</keyword>
<evidence type="ECO:0000256" key="12">
    <source>
        <dbReference type="ARBA" id="ARBA00041547"/>
    </source>
</evidence>
<dbReference type="PANTHER" id="PTHR45942">
    <property type="entry name" value="PROTEIN PHOSPATASE 3 REGULATORY SUBUNIT B ALPHA ISOFORM TYPE 1"/>
    <property type="match status" value="1"/>
</dbReference>
<feature type="repeat" description="WD" evidence="14">
    <location>
        <begin position="295"/>
        <end position="308"/>
    </location>
</feature>
<dbReference type="Gene3D" id="2.130.10.10">
    <property type="entry name" value="YVTN repeat-like/Quinoprotein amine dehydrogenase"/>
    <property type="match status" value="1"/>
</dbReference>
<dbReference type="SMART" id="SM00320">
    <property type="entry name" value="WD40"/>
    <property type="match status" value="5"/>
</dbReference>
<comment type="subcellular location">
    <subcellularLocation>
        <location evidence="9">Dynein axonemal particle</location>
    </subcellularLocation>
</comment>
<protein>
    <recommendedName>
        <fullName evidence="11">Dynein axonemal assembly factor 10</fullName>
    </recommendedName>
    <alternativeName>
        <fullName evidence="12">WD repeat-containing protein 92</fullName>
    </alternativeName>
</protein>
<evidence type="ECO:0000313" key="17">
    <source>
        <dbReference type="Proteomes" id="UP000052978"/>
    </source>
</evidence>
<evidence type="ECO:0000256" key="10">
    <source>
        <dbReference type="ARBA" id="ARBA00037430"/>
    </source>
</evidence>
<evidence type="ECO:0000256" key="9">
    <source>
        <dbReference type="ARBA" id="ARBA00024190"/>
    </source>
</evidence>
<keyword evidence="3" id="KW-0053">Apoptosis</keyword>
<evidence type="ECO:0000256" key="11">
    <source>
        <dbReference type="ARBA" id="ARBA00039643"/>
    </source>
</evidence>
<dbReference type="SUPFAM" id="SSF50978">
    <property type="entry name" value="WD40 repeat-like"/>
    <property type="match status" value="1"/>
</dbReference>
<name>S7QD48_MYOBR</name>
<evidence type="ECO:0000256" key="5">
    <source>
        <dbReference type="ARBA" id="ARBA00022737"/>
    </source>
</evidence>
<dbReference type="GO" id="GO:0120293">
    <property type="term" value="C:dynein axonemal particle"/>
    <property type="evidence" value="ECO:0007669"/>
    <property type="project" value="UniProtKB-SubCell"/>
</dbReference>
<accession>S7QD48</accession>
<dbReference type="FunFam" id="2.130.10.10:FF:000258">
    <property type="entry name" value="WD repeat-containing protein 92"/>
    <property type="match status" value="1"/>
</dbReference>
<feature type="domain" description="EF-hand" evidence="15">
    <location>
        <begin position="84"/>
        <end position="119"/>
    </location>
</feature>
<keyword evidence="5" id="KW-0677">Repeat</keyword>
<evidence type="ECO:0000256" key="8">
    <source>
        <dbReference type="ARBA" id="ARBA00023774"/>
    </source>
</evidence>
<evidence type="ECO:0000256" key="14">
    <source>
        <dbReference type="PROSITE-ProRule" id="PRU00221"/>
    </source>
</evidence>
<evidence type="ECO:0000256" key="13">
    <source>
        <dbReference type="ARBA" id="ARBA00065868"/>
    </source>
</evidence>
<dbReference type="PROSITE" id="PS00018">
    <property type="entry name" value="EF_HAND_1"/>
    <property type="match status" value="3"/>
</dbReference>
<evidence type="ECO:0000256" key="6">
    <source>
        <dbReference type="ARBA" id="ARBA00022837"/>
    </source>
</evidence>
<comment type="subunit">
    <text evidence="13">Component of the PAQosome complex which is responsible for the biogenesis of several protein complexes and which consists of R2TP complex members RUVBL1, RUVBL2, RPAP3 and PIH1D1, URI complex members PFDN2, PFDN6, PDRG1, UXT and URI1 as well as ASDURF, POLR2E and DNAAF10/WDR92. Interacts with PIH1D1; the interaction associates DNAAF10 with the R2TP complex. Interacts with several dynein axonemal assembly factors.</text>
</comment>
<keyword evidence="1" id="KW-0963">Cytoplasm</keyword>
<dbReference type="EMBL" id="KE164608">
    <property type="protein sequence ID" value="EPQ19127.1"/>
    <property type="molecule type" value="Genomic_DNA"/>
</dbReference>
<evidence type="ECO:0000256" key="2">
    <source>
        <dbReference type="ARBA" id="ARBA00022574"/>
    </source>
</evidence>
<keyword evidence="17" id="KW-1185">Reference proteome</keyword>
<proteinExistence type="inferred from homology"/>
<feature type="domain" description="EF-hand" evidence="15">
    <location>
        <begin position="162"/>
        <end position="197"/>
    </location>
</feature>
<dbReference type="SMART" id="SM00054">
    <property type="entry name" value="EFh"/>
    <property type="match status" value="4"/>
</dbReference>
<keyword evidence="4" id="KW-0479">Metal-binding</keyword>
<evidence type="ECO:0000313" key="16">
    <source>
        <dbReference type="EMBL" id="EPQ19127.1"/>
    </source>
</evidence>
<sequence length="520" mass="57503">MTNKTNASPVQLPALVSFLGLGPAPAPGQACSGLSSAQGSQGDMVDTSVDADEIKRLGKRFKKLDLDNSGSLSVEEFMSLPELQQNPLVQRVIDIFDTDGNGEVDFKEFIEGVSQFSVKGDKEQKLRFAFRIYDMDKDGYISNGELFQVLKMMVGNNLKDTQLQQIVDKTIINADKDGDGRISFEEFCAMPCSAKFVTMGNFARGTGVIQLYEIQHGDLKLLREIEKAKPIKCGTFGATSLQQRYLATGDFAGNLHIWNLEAPEYPVYSVKGHKEIINTIDGVGGLGIGEGAPEIVTGSRDGTVKVWDPRQKDDPVANMEPVQGENKRDCWTVAFGNAYNQEERVVCAGYDNGDIKLFDLRSMSLRWETNIKNGVCSLEFDRKDISMNKLVATSLEGKFHVFDMRTQHPTKGFASVSEKAHKSTVWQVRHLPQNRELFLTAGGAGGLHLWKYEYPVQRSKKDSEGVEMGVAGSVSLLQNVTLSTQPISSLDWSPDKRGLCICSSFDQMVRVLIITKLNKI</sequence>
<comment type="function">
    <text evidence="10">Key assembly factor specifically required for the stability of axonemal dynein heavy chains in cytoplasm.</text>
</comment>
<gene>
    <name evidence="16" type="ORF">D623_10034256</name>
</gene>
<dbReference type="InterPro" id="IPR018247">
    <property type="entry name" value="EF_Hand_1_Ca_BS"/>
</dbReference>
<comment type="similarity">
    <text evidence="8">Belongs to the calcineurin regulatory subunit family.</text>
</comment>
<dbReference type="InterPro" id="IPR011992">
    <property type="entry name" value="EF-hand-dom_pair"/>
</dbReference>
<organism evidence="16 17">
    <name type="scientific">Myotis brandtii</name>
    <name type="common">Brandt's bat</name>
    <dbReference type="NCBI Taxonomy" id="109478"/>
    <lineage>
        <taxon>Eukaryota</taxon>
        <taxon>Metazoa</taxon>
        <taxon>Chordata</taxon>
        <taxon>Craniata</taxon>
        <taxon>Vertebrata</taxon>
        <taxon>Euteleostomi</taxon>
        <taxon>Mammalia</taxon>
        <taxon>Eutheria</taxon>
        <taxon>Laurasiatheria</taxon>
        <taxon>Chiroptera</taxon>
        <taxon>Yangochiroptera</taxon>
        <taxon>Vespertilionidae</taxon>
        <taxon>Myotis</taxon>
    </lineage>
</organism>
<dbReference type="InterPro" id="IPR015943">
    <property type="entry name" value="WD40/YVTN_repeat-like_dom_sf"/>
</dbReference>
<dbReference type="PROSITE" id="PS50222">
    <property type="entry name" value="EF_HAND_2"/>
    <property type="match status" value="3"/>
</dbReference>
<keyword evidence="6" id="KW-0106">Calcium</keyword>
<evidence type="ECO:0000256" key="3">
    <source>
        <dbReference type="ARBA" id="ARBA00022703"/>
    </source>
</evidence>
<dbReference type="eggNOG" id="ENOG502QRKB">
    <property type="taxonomic scope" value="Eukaryota"/>
</dbReference>
<comment type="function">
    <text evidence="7">Regulatory subunit of calcineurin, a calcium-dependent, calmodulin stimulated protein phosphatase. Confers calcium sensitivity.</text>
</comment>
<evidence type="ECO:0000256" key="4">
    <source>
        <dbReference type="ARBA" id="ARBA00022723"/>
    </source>
</evidence>
<dbReference type="CDD" id="cd00051">
    <property type="entry name" value="EFh"/>
    <property type="match status" value="1"/>
</dbReference>
<dbReference type="Pfam" id="PF00400">
    <property type="entry name" value="WD40"/>
    <property type="match status" value="2"/>
</dbReference>
<reference evidence="16 17" key="1">
    <citation type="journal article" date="2013" name="Nat. Commun.">
        <title>Genome analysis reveals insights into physiology and longevity of the Brandt's bat Myotis brandtii.</title>
        <authorList>
            <person name="Seim I."/>
            <person name="Fang X."/>
            <person name="Xiong Z."/>
            <person name="Lobanov A.V."/>
            <person name="Huang Z."/>
            <person name="Ma S."/>
            <person name="Feng Y."/>
            <person name="Turanov A.A."/>
            <person name="Zhu Y."/>
            <person name="Lenz T.L."/>
            <person name="Gerashchenko M.V."/>
            <person name="Fan D."/>
            <person name="Hee Yim S."/>
            <person name="Yao X."/>
            <person name="Jordan D."/>
            <person name="Xiong Y."/>
            <person name="Ma Y."/>
            <person name="Lyapunov A.N."/>
            <person name="Chen G."/>
            <person name="Kulakova O.I."/>
            <person name="Sun Y."/>
            <person name="Lee S.G."/>
            <person name="Bronson R.T."/>
            <person name="Moskalev A.A."/>
            <person name="Sunyaev S.R."/>
            <person name="Zhang G."/>
            <person name="Krogh A."/>
            <person name="Wang J."/>
            <person name="Gladyshev V.N."/>
        </authorList>
    </citation>
    <scope>NUCLEOTIDE SEQUENCE [LARGE SCALE GENOMIC DNA]</scope>
</reference>
<dbReference type="GO" id="GO:0006915">
    <property type="term" value="P:apoptotic process"/>
    <property type="evidence" value="ECO:0007669"/>
    <property type="project" value="UniProtKB-KW"/>
</dbReference>
<feature type="domain" description="EF-hand" evidence="15">
    <location>
        <begin position="121"/>
        <end position="156"/>
    </location>
</feature>
<evidence type="ECO:0000259" key="15">
    <source>
        <dbReference type="PROSITE" id="PS50222"/>
    </source>
</evidence>
<evidence type="ECO:0000256" key="1">
    <source>
        <dbReference type="ARBA" id="ARBA00022490"/>
    </source>
</evidence>
<dbReference type="InterPro" id="IPR002048">
    <property type="entry name" value="EF_hand_dom"/>
</dbReference>
<dbReference type="FunFam" id="1.10.238.10:FF:000047">
    <property type="entry name" value="Calcineurin subunit B type 1"/>
    <property type="match status" value="1"/>
</dbReference>